<reference evidence="2 3" key="1">
    <citation type="submission" date="2018-09" db="EMBL/GenBank/DDBJ databases">
        <title>Discovery and Ecogenomic Context for Candidatus Cryosericales, a Global Caldiserica Order Active in Thawing Permafrost.</title>
        <authorList>
            <person name="Martinez M.A."/>
            <person name="Woodcroft B.J."/>
            <person name="Ignacio Espinoza J.C."/>
            <person name="Zayed A."/>
            <person name="Singleton C.M."/>
            <person name="Boyd J."/>
            <person name="Li Y.-F."/>
            <person name="Purvine S."/>
            <person name="Maughan H."/>
            <person name="Hodgkins S.B."/>
            <person name="Anderson D."/>
            <person name="Sederholm M."/>
            <person name="Temperton B."/>
            <person name="Saleska S.R."/>
            <person name="Tyson G.W."/>
            <person name="Rich V.I."/>
        </authorList>
    </citation>
    <scope>NUCLEOTIDE SEQUENCE [LARGE SCALE GENOMIC DNA]</scope>
    <source>
        <strain evidence="2 3">SMC5</strain>
    </source>
</reference>
<dbReference type="RefSeq" id="WP_119120508.1">
    <property type="nucleotide sequence ID" value="NZ_QXIU01000227.1"/>
</dbReference>
<gene>
    <name evidence="2" type="ORF">SMC5_09390</name>
</gene>
<dbReference type="Pfam" id="PF00583">
    <property type="entry name" value="Acetyltransf_1"/>
    <property type="match status" value="1"/>
</dbReference>
<accession>A0A398D2B0</accession>
<protein>
    <submittedName>
        <fullName evidence="2">GNAT family N-acetyltransferase</fullName>
    </submittedName>
</protein>
<keyword evidence="2" id="KW-0808">Transferase</keyword>
<proteinExistence type="predicted"/>
<dbReference type="Proteomes" id="UP000266489">
    <property type="component" value="Unassembled WGS sequence"/>
</dbReference>
<dbReference type="InterPro" id="IPR000182">
    <property type="entry name" value="GNAT_dom"/>
</dbReference>
<comment type="caution">
    <text evidence="2">The sequence shown here is derived from an EMBL/GenBank/DDBJ whole genome shotgun (WGS) entry which is preliminary data.</text>
</comment>
<dbReference type="PROSITE" id="PS51186">
    <property type="entry name" value="GNAT"/>
    <property type="match status" value="1"/>
</dbReference>
<dbReference type="GO" id="GO:0016747">
    <property type="term" value="F:acyltransferase activity, transferring groups other than amino-acyl groups"/>
    <property type="evidence" value="ECO:0007669"/>
    <property type="project" value="InterPro"/>
</dbReference>
<evidence type="ECO:0000313" key="3">
    <source>
        <dbReference type="Proteomes" id="UP000266489"/>
    </source>
</evidence>
<sequence>MGVTIRTARLADRSRILAISSQIWGGDDYVPQIIDEWLRMRGSEVAVADLNGSVIAFARTVNLTPGYVWLEGIRTDITSQGHGAGKALTEYFIEKATREGAQRIGLSTYIDNLASIHVVEQHRFVRQASFILAEAKLDGPARSAAELSPLVSDVPFDEARAWIVGSASIAMSCGFISQGWKFWPASRPEVVAWPIFDKAIGLRGPKGSLRSLLVICHPDHGAGEVSIDFADGSPKHLDVLVRHALALYPGAKGIQTMIPAGQAAHTGLLETVTALEFDVWRHGEPDVFVYERPVE</sequence>
<feature type="domain" description="N-acetyltransferase" evidence="1">
    <location>
        <begin position="3"/>
        <end position="200"/>
    </location>
</feature>
<evidence type="ECO:0000259" key="1">
    <source>
        <dbReference type="PROSITE" id="PS51186"/>
    </source>
</evidence>
<organism evidence="2 3">
    <name type="scientific">Candidatus Cryosericum odellii</name>
    <dbReference type="NCBI Taxonomy" id="2290917"/>
    <lineage>
        <taxon>Bacteria</taxon>
        <taxon>Pseudomonadati</taxon>
        <taxon>Caldisericota/Cryosericota group</taxon>
        <taxon>Candidatus Cryosericota</taxon>
        <taxon>Candidatus Cryosericia</taxon>
        <taxon>Candidatus Cryosericales</taxon>
        <taxon>Candidatus Cryosericaceae</taxon>
        <taxon>Candidatus Cryosericum</taxon>
    </lineage>
</organism>
<dbReference type="CDD" id="cd04301">
    <property type="entry name" value="NAT_SF"/>
    <property type="match status" value="1"/>
</dbReference>
<dbReference type="EMBL" id="QXIU01000227">
    <property type="protein sequence ID" value="RIE07589.1"/>
    <property type="molecule type" value="Genomic_DNA"/>
</dbReference>
<dbReference type="OrthoDB" id="1949423at2"/>
<dbReference type="SUPFAM" id="SSF55729">
    <property type="entry name" value="Acyl-CoA N-acyltransferases (Nat)"/>
    <property type="match status" value="1"/>
</dbReference>
<evidence type="ECO:0000313" key="2">
    <source>
        <dbReference type="EMBL" id="RIE07589.1"/>
    </source>
</evidence>
<dbReference type="AlphaFoldDB" id="A0A398D2B0"/>
<dbReference type="InterPro" id="IPR016181">
    <property type="entry name" value="Acyl_CoA_acyltransferase"/>
</dbReference>
<name>A0A398D2B0_9BACT</name>
<dbReference type="Gene3D" id="3.40.630.30">
    <property type="match status" value="1"/>
</dbReference>